<feature type="region of interest" description="Disordered" evidence="1">
    <location>
        <begin position="518"/>
        <end position="549"/>
    </location>
</feature>
<dbReference type="OrthoDB" id="3341212at2759"/>
<gene>
    <name evidence="2" type="ORF">WOLCODRAFT_131199</name>
</gene>
<dbReference type="STRING" id="742152.A0A2H3JCZ5"/>
<evidence type="ECO:0000256" key="1">
    <source>
        <dbReference type="SAM" id="MobiDB-lite"/>
    </source>
</evidence>
<organism evidence="2 3">
    <name type="scientific">Wolfiporia cocos (strain MD-104)</name>
    <name type="common">Brown rot fungus</name>
    <dbReference type="NCBI Taxonomy" id="742152"/>
    <lineage>
        <taxon>Eukaryota</taxon>
        <taxon>Fungi</taxon>
        <taxon>Dikarya</taxon>
        <taxon>Basidiomycota</taxon>
        <taxon>Agaricomycotina</taxon>
        <taxon>Agaricomycetes</taxon>
        <taxon>Polyporales</taxon>
        <taxon>Phaeolaceae</taxon>
        <taxon>Wolfiporia</taxon>
    </lineage>
</organism>
<dbReference type="Gene3D" id="1.20.1280.50">
    <property type="match status" value="1"/>
</dbReference>
<proteinExistence type="predicted"/>
<dbReference type="SUPFAM" id="SSF81383">
    <property type="entry name" value="F-box domain"/>
    <property type="match status" value="1"/>
</dbReference>
<dbReference type="PANTHER" id="PTHR35711">
    <property type="entry name" value="EXPRESSED PROTEIN"/>
    <property type="match status" value="1"/>
</dbReference>
<reference evidence="2 3" key="1">
    <citation type="journal article" date="2012" name="Science">
        <title>The Paleozoic origin of enzymatic lignin decomposition reconstructed from 31 fungal genomes.</title>
        <authorList>
            <person name="Floudas D."/>
            <person name="Binder M."/>
            <person name="Riley R."/>
            <person name="Barry K."/>
            <person name="Blanchette R.A."/>
            <person name="Henrissat B."/>
            <person name="Martinez A.T."/>
            <person name="Otillar R."/>
            <person name="Spatafora J.W."/>
            <person name="Yadav J.S."/>
            <person name="Aerts A."/>
            <person name="Benoit I."/>
            <person name="Boyd A."/>
            <person name="Carlson A."/>
            <person name="Copeland A."/>
            <person name="Coutinho P.M."/>
            <person name="de Vries R.P."/>
            <person name="Ferreira P."/>
            <person name="Findley K."/>
            <person name="Foster B."/>
            <person name="Gaskell J."/>
            <person name="Glotzer D."/>
            <person name="Gorecki P."/>
            <person name="Heitman J."/>
            <person name="Hesse C."/>
            <person name="Hori C."/>
            <person name="Igarashi K."/>
            <person name="Jurgens J.A."/>
            <person name="Kallen N."/>
            <person name="Kersten P."/>
            <person name="Kohler A."/>
            <person name="Kuees U."/>
            <person name="Kumar T.K.A."/>
            <person name="Kuo A."/>
            <person name="LaButti K."/>
            <person name="Larrondo L.F."/>
            <person name="Lindquist E."/>
            <person name="Ling A."/>
            <person name="Lombard V."/>
            <person name="Lucas S."/>
            <person name="Lundell T."/>
            <person name="Martin R."/>
            <person name="McLaughlin D.J."/>
            <person name="Morgenstern I."/>
            <person name="Morin E."/>
            <person name="Murat C."/>
            <person name="Nagy L.G."/>
            <person name="Nolan M."/>
            <person name="Ohm R.A."/>
            <person name="Patyshakuliyeva A."/>
            <person name="Rokas A."/>
            <person name="Ruiz-Duenas F.J."/>
            <person name="Sabat G."/>
            <person name="Salamov A."/>
            <person name="Samejima M."/>
            <person name="Schmutz J."/>
            <person name="Slot J.C."/>
            <person name="St John F."/>
            <person name="Stenlid J."/>
            <person name="Sun H."/>
            <person name="Sun S."/>
            <person name="Syed K."/>
            <person name="Tsang A."/>
            <person name="Wiebenga A."/>
            <person name="Young D."/>
            <person name="Pisabarro A."/>
            <person name="Eastwood D.C."/>
            <person name="Martin F."/>
            <person name="Cullen D."/>
            <person name="Grigoriev I.V."/>
            <person name="Hibbett D.S."/>
        </authorList>
    </citation>
    <scope>NUCLEOTIDE SEQUENCE [LARGE SCALE GENOMIC DNA]</scope>
    <source>
        <strain evidence="2 3">MD-104</strain>
    </source>
</reference>
<evidence type="ECO:0000313" key="2">
    <source>
        <dbReference type="EMBL" id="PCH40076.1"/>
    </source>
</evidence>
<dbReference type="PANTHER" id="PTHR35711:SF1">
    <property type="entry name" value="ECTODERMAL, ISOFORM F"/>
    <property type="match status" value="1"/>
</dbReference>
<sequence length="549" mass="61796">MDSKNHDTPLIAEVPTLESLKGNPFLPPQDERCLINQLPAEILAHIFLLGTVHYDSFDDDDDDDDAEDENWISEDSSDDSDDSDEDNVVEDGEPEFEVLVSRVCRHWREVALSTPALWTTIDFSGDSPFERAREYLQRSKNAPLDISVDITLDFDDEPEEEEEDDLSKILPLIMPHVGHWRAIELAVSEYPLMHAALIEMGNCPAAPMLEVLQLYHYEDDDDVDYDSFKPAAMRHQDFVLFHGNAPRLTHVALWGVHLDWDASHFLSGLIDFELAYHTRDVRPSFAQFARILRESPDIDTLTVCRSGPVGGPVDWLASVLGCTSNDLTREQLRDTAGPEADTTITLPSLKSLVFALLPTDYANNLIQRLALPNIESLALDLEEECSEFLRTVSRPSLGADKSLLSVIQGLKVSGASCNDKKTIEDAYGAMRNVTSLNINFCHTSQLWYTLLVDGGPTRLPRLKALSTTGVNGADMRKLVEARKAAGVPLERVFMNEEDEIEDEDEEWLHKNVQDFELFEGSDDEDVMDDDIELAEEEGEDEDDEWEDIQ</sequence>
<dbReference type="InterPro" id="IPR036047">
    <property type="entry name" value="F-box-like_dom_sf"/>
</dbReference>
<dbReference type="EMBL" id="KB468053">
    <property type="protein sequence ID" value="PCH40076.1"/>
    <property type="molecule type" value="Genomic_DNA"/>
</dbReference>
<keyword evidence="3" id="KW-1185">Reference proteome</keyword>
<accession>A0A2H3JCZ5</accession>
<dbReference type="OMA" id="VHIDWDA"/>
<name>A0A2H3JCZ5_WOLCO</name>
<dbReference type="AlphaFoldDB" id="A0A2H3JCZ5"/>
<protein>
    <submittedName>
        <fullName evidence="2">Uncharacterized protein</fullName>
    </submittedName>
</protein>
<feature type="region of interest" description="Disordered" evidence="1">
    <location>
        <begin position="59"/>
        <end position="91"/>
    </location>
</feature>
<dbReference type="Proteomes" id="UP000218811">
    <property type="component" value="Unassembled WGS sequence"/>
</dbReference>
<evidence type="ECO:0000313" key="3">
    <source>
        <dbReference type="Proteomes" id="UP000218811"/>
    </source>
</evidence>